<protein>
    <submittedName>
        <fullName evidence="1">Uncharacterized protein</fullName>
    </submittedName>
</protein>
<evidence type="ECO:0000313" key="2">
    <source>
        <dbReference type="Proteomes" id="UP001472677"/>
    </source>
</evidence>
<accession>A0ABR2CDA0</accession>
<reference evidence="1 2" key="1">
    <citation type="journal article" date="2024" name="G3 (Bethesda)">
        <title>Genome assembly of Hibiscus sabdariffa L. provides insights into metabolisms of medicinal natural products.</title>
        <authorList>
            <person name="Kim T."/>
        </authorList>
    </citation>
    <scope>NUCLEOTIDE SEQUENCE [LARGE SCALE GENOMIC DNA]</scope>
    <source>
        <strain evidence="1">TK-2024</strain>
        <tissue evidence="1">Old leaves</tissue>
    </source>
</reference>
<keyword evidence="2" id="KW-1185">Reference proteome</keyword>
<proteinExistence type="predicted"/>
<sequence>MEPLNLLKEFIQAAGIYIAQRRDASRWKLVEAAIVIQKYVQEQVRRLLYSFRDLEEDLFEPKRNPRTAALKESTDRRLKVAVQLLKLITNGCRIQ</sequence>
<dbReference type="Proteomes" id="UP001472677">
    <property type="component" value="Unassembled WGS sequence"/>
</dbReference>
<comment type="caution">
    <text evidence="1">The sequence shown here is derived from an EMBL/GenBank/DDBJ whole genome shotgun (WGS) entry which is preliminary data.</text>
</comment>
<dbReference type="EMBL" id="JBBPBM010000056">
    <property type="protein sequence ID" value="KAK8517303.1"/>
    <property type="molecule type" value="Genomic_DNA"/>
</dbReference>
<gene>
    <name evidence="1" type="ORF">V6N12_032497</name>
</gene>
<organism evidence="1 2">
    <name type="scientific">Hibiscus sabdariffa</name>
    <name type="common">roselle</name>
    <dbReference type="NCBI Taxonomy" id="183260"/>
    <lineage>
        <taxon>Eukaryota</taxon>
        <taxon>Viridiplantae</taxon>
        <taxon>Streptophyta</taxon>
        <taxon>Embryophyta</taxon>
        <taxon>Tracheophyta</taxon>
        <taxon>Spermatophyta</taxon>
        <taxon>Magnoliopsida</taxon>
        <taxon>eudicotyledons</taxon>
        <taxon>Gunneridae</taxon>
        <taxon>Pentapetalae</taxon>
        <taxon>rosids</taxon>
        <taxon>malvids</taxon>
        <taxon>Malvales</taxon>
        <taxon>Malvaceae</taxon>
        <taxon>Malvoideae</taxon>
        <taxon>Hibiscus</taxon>
    </lineage>
</organism>
<name>A0ABR2CDA0_9ROSI</name>
<evidence type="ECO:0000313" key="1">
    <source>
        <dbReference type="EMBL" id="KAK8517303.1"/>
    </source>
</evidence>